<protein>
    <submittedName>
        <fullName evidence="1">Uncharacterized protein</fullName>
    </submittedName>
</protein>
<name>A0ABV0IG49_9MICC</name>
<organism evidence="1 2">
    <name type="scientific">Citricoccus nitrophenolicus</name>
    <dbReference type="NCBI Taxonomy" id="863575"/>
    <lineage>
        <taxon>Bacteria</taxon>
        <taxon>Bacillati</taxon>
        <taxon>Actinomycetota</taxon>
        <taxon>Actinomycetes</taxon>
        <taxon>Micrococcales</taxon>
        <taxon>Micrococcaceae</taxon>
        <taxon>Citricoccus</taxon>
    </lineage>
</organism>
<sequence>MPINFTTPVGLVRLNITDLDENAPLLSDDMITGLLVASDENVNRATARALRIIATSEVLVAKKIRTQDLSSDGPAVSAELRAQADEYDGRADTEDGEASFAGYVAPGCRVGLEAEEARRWPW</sequence>
<dbReference type="Proteomes" id="UP001484097">
    <property type="component" value="Unassembled WGS sequence"/>
</dbReference>
<dbReference type="RefSeq" id="WP_347918512.1">
    <property type="nucleotide sequence ID" value="NZ_JBDXMX010000001.1"/>
</dbReference>
<evidence type="ECO:0000313" key="2">
    <source>
        <dbReference type="Proteomes" id="UP001484097"/>
    </source>
</evidence>
<accession>A0ABV0IG49</accession>
<evidence type="ECO:0000313" key="1">
    <source>
        <dbReference type="EMBL" id="MEO9246462.1"/>
    </source>
</evidence>
<gene>
    <name evidence="1" type="ORF">ABDK96_02060</name>
</gene>
<reference evidence="1 2" key="1">
    <citation type="submission" date="2024-05" db="EMBL/GenBank/DDBJ databases">
        <authorList>
            <person name="Yi C."/>
        </authorList>
    </citation>
    <scope>NUCLEOTIDE SEQUENCE [LARGE SCALE GENOMIC DNA]</scope>
    <source>
        <strain evidence="1 2">XS13</strain>
    </source>
</reference>
<keyword evidence="2" id="KW-1185">Reference proteome</keyword>
<comment type="caution">
    <text evidence="1">The sequence shown here is derived from an EMBL/GenBank/DDBJ whole genome shotgun (WGS) entry which is preliminary data.</text>
</comment>
<dbReference type="EMBL" id="JBDXMX010000001">
    <property type="protein sequence ID" value="MEO9246462.1"/>
    <property type="molecule type" value="Genomic_DNA"/>
</dbReference>
<proteinExistence type="predicted"/>